<dbReference type="SUPFAM" id="SSF54695">
    <property type="entry name" value="POZ domain"/>
    <property type="match status" value="1"/>
</dbReference>
<comment type="caution">
    <text evidence="2">The sequence shown here is derived from an EMBL/GenBank/DDBJ whole genome shotgun (WGS) entry which is preliminary data.</text>
</comment>
<dbReference type="Gene3D" id="3.30.710.10">
    <property type="entry name" value="Potassium Channel Kv1.1, Chain A"/>
    <property type="match status" value="1"/>
</dbReference>
<reference evidence="2" key="1">
    <citation type="submission" date="2020-06" db="EMBL/GenBank/DDBJ databases">
        <authorList>
            <consortium name="Plant Systems Biology data submission"/>
        </authorList>
    </citation>
    <scope>NUCLEOTIDE SEQUENCE</scope>
    <source>
        <strain evidence="2">D6</strain>
    </source>
</reference>
<dbReference type="PANTHER" id="PTHR24413">
    <property type="entry name" value="SPECKLE-TYPE POZ PROTEIN"/>
    <property type="match status" value="1"/>
</dbReference>
<evidence type="ECO:0000313" key="2">
    <source>
        <dbReference type="EMBL" id="CAB9517524.1"/>
    </source>
</evidence>
<dbReference type="Pfam" id="PF00651">
    <property type="entry name" value="BTB"/>
    <property type="match status" value="1"/>
</dbReference>
<evidence type="ECO:0000259" key="1">
    <source>
        <dbReference type="PROSITE" id="PS50097"/>
    </source>
</evidence>
<protein>
    <submittedName>
        <fullName evidence="2">BTB/POZ</fullName>
    </submittedName>
</protein>
<evidence type="ECO:0000313" key="3">
    <source>
        <dbReference type="Proteomes" id="UP001153069"/>
    </source>
</evidence>
<dbReference type="InterPro" id="IPR011333">
    <property type="entry name" value="SKP1/BTB/POZ_sf"/>
</dbReference>
<gene>
    <name evidence="2" type="ORF">SEMRO_862_G212480.1</name>
</gene>
<dbReference type="InterPro" id="IPR000210">
    <property type="entry name" value="BTB/POZ_dom"/>
</dbReference>
<dbReference type="CDD" id="cd18186">
    <property type="entry name" value="BTB_POZ_ZBTB_KLHL-like"/>
    <property type="match status" value="1"/>
</dbReference>
<keyword evidence="3" id="KW-1185">Reference proteome</keyword>
<organism evidence="2 3">
    <name type="scientific">Seminavis robusta</name>
    <dbReference type="NCBI Taxonomy" id="568900"/>
    <lineage>
        <taxon>Eukaryota</taxon>
        <taxon>Sar</taxon>
        <taxon>Stramenopiles</taxon>
        <taxon>Ochrophyta</taxon>
        <taxon>Bacillariophyta</taxon>
        <taxon>Bacillariophyceae</taxon>
        <taxon>Bacillariophycidae</taxon>
        <taxon>Naviculales</taxon>
        <taxon>Naviculaceae</taxon>
        <taxon>Seminavis</taxon>
    </lineage>
</organism>
<dbReference type="EMBL" id="CAICTM010000861">
    <property type="protein sequence ID" value="CAB9517524.1"/>
    <property type="molecule type" value="Genomic_DNA"/>
</dbReference>
<accession>A0A9N8EC08</accession>
<proteinExistence type="predicted"/>
<dbReference type="OrthoDB" id="6359816at2759"/>
<dbReference type="Gene3D" id="1.25.40.420">
    <property type="match status" value="1"/>
</dbReference>
<dbReference type="SMART" id="SM00225">
    <property type="entry name" value="BTB"/>
    <property type="match status" value="1"/>
</dbReference>
<dbReference type="PROSITE" id="PS50097">
    <property type="entry name" value="BTB"/>
    <property type="match status" value="1"/>
</dbReference>
<sequence length="331" mass="37280">MSSRQEKEELQEELAMAIDLRSLEHVEKALEKGADPSRVDVWGTSLLTPLDLAIKEGVKEKDESTLDIIQALAQAVPSKVCRQVAKNTLTRMKRTSQNPSNPYDRSIPTMDRTRKICRLLLSAAQERDEDFHHKTQPTPRSTVGTWKALLFSEDFSDVTFVFDSTDDVLYAHKCVLAASSNYFAAYFKGPWGKLSQHKSGTWKTDVPYPVMRAILAYIYTGDLDEVVLLEPQQLGDSLAIAVQYQLKDLQDYIEAAMKKAMSLSSVKETLLMAHLHDLSGLKNACFDFIRRNAAEALFVPEITSIAQEYPDLWSETAMAVSGRKRPREDSD</sequence>
<name>A0A9N8EC08_9STRA</name>
<feature type="domain" description="BTB" evidence="1">
    <location>
        <begin position="156"/>
        <end position="224"/>
    </location>
</feature>
<dbReference type="Proteomes" id="UP001153069">
    <property type="component" value="Unassembled WGS sequence"/>
</dbReference>
<dbReference type="AlphaFoldDB" id="A0A9N8EC08"/>